<organism evidence="1 2">
    <name type="scientific">Phytophthora nicotianae</name>
    <name type="common">Potato buckeye rot agent</name>
    <name type="synonym">Phytophthora parasitica</name>
    <dbReference type="NCBI Taxonomy" id="4792"/>
    <lineage>
        <taxon>Eukaryota</taxon>
        <taxon>Sar</taxon>
        <taxon>Stramenopiles</taxon>
        <taxon>Oomycota</taxon>
        <taxon>Peronosporomycetes</taxon>
        <taxon>Peronosporales</taxon>
        <taxon>Peronosporaceae</taxon>
        <taxon>Phytophthora</taxon>
    </lineage>
</organism>
<dbReference type="OrthoDB" id="158739at2759"/>
<accession>A0A0W8C1V1</accession>
<gene>
    <name evidence="1" type="ORF">AM587_10003276</name>
</gene>
<evidence type="ECO:0000313" key="1">
    <source>
        <dbReference type="EMBL" id="KUF77968.1"/>
    </source>
</evidence>
<proteinExistence type="predicted"/>
<dbReference type="Proteomes" id="UP000052943">
    <property type="component" value="Unassembled WGS sequence"/>
</dbReference>
<protein>
    <submittedName>
        <fullName evidence="1">Crinkler (CRN) family protein</fullName>
    </submittedName>
</protein>
<name>A0A0W8C1V1_PHYNI</name>
<dbReference type="EMBL" id="LNFO01005441">
    <property type="protein sequence ID" value="KUF77968.1"/>
    <property type="molecule type" value="Genomic_DNA"/>
</dbReference>
<evidence type="ECO:0000313" key="2">
    <source>
        <dbReference type="Proteomes" id="UP000052943"/>
    </source>
</evidence>
<sequence length="453" mass="50726">MAVINFSALAIPDDSTFEEVFKTRCEIGWSEATLHLPKAGYKVYLVLDETQVLFKNGNSSPKCKSSGFWELVKYFLSDAHHNVRVLMFAAYGSRVERSSLATPIHFEKQIVLGSDKLNFSHAEVVEYVTKWFKGVDGLSSPEMEAFCANVEELTGGHVGLCTTVIHALNEVYASRGKSVIDLPSPAEWIRMLQSGSLYRTNDNALFEAMTSTRAVEVLKDLKSDELDRLERIAYGADPHSDAVFVEQCLRTGILVETERQLVFSSPVMWRLFVRMRVGQTVRALHVPKTLPEMIARLVRAIDYESICQTLGRSLSSGIPLERSWQMEFYKTAYRCTPNTLVTSVDVGALFGSSGFVDFTIHGNNFFSGIELLREASNLAEHIDEFAPGGRYSSLGLTDFCLIDFRRVASIDDVPMERIAADMLRCEKLFVVCYDAQMAGVVVFNSAMNVVYRV</sequence>
<comment type="caution">
    <text evidence="1">The sequence shown here is derived from an EMBL/GenBank/DDBJ whole genome shotgun (WGS) entry which is preliminary data.</text>
</comment>
<dbReference type="AlphaFoldDB" id="A0A0W8C1V1"/>
<reference evidence="1 2" key="1">
    <citation type="submission" date="2015-11" db="EMBL/GenBank/DDBJ databases">
        <title>Genomes and virulence difference between two physiological races of Phytophthora nicotianae.</title>
        <authorList>
            <person name="Liu H."/>
            <person name="Ma X."/>
            <person name="Yu H."/>
            <person name="Fang D."/>
            <person name="Li Y."/>
            <person name="Wang X."/>
            <person name="Wang W."/>
            <person name="Dong Y."/>
            <person name="Xiao B."/>
        </authorList>
    </citation>
    <scope>NUCLEOTIDE SEQUENCE [LARGE SCALE GENOMIC DNA]</scope>
    <source>
        <strain evidence="2">race 0</strain>
    </source>
</reference>